<feature type="region of interest" description="Disordered" evidence="1">
    <location>
        <begin position="638"/>
        <end position="683"/>
    </location>
</feature>
<gene>
    <name evidence="3" type="ORF">DARMORV10_C01P00830.1</name>
</gene>
<name>A0A816R6E0_BRANA</name>
<protein>
    <submittedName>
        <fullName evidence="3">(rape) hypothetical protein</fullName>
    </submittedName>
</protein>
<feature type="region of interest" description="Disordered" evidence="1">
    <location>
        <begin position="123"/>
        <end position="152"/>
    </location>
</feature>
<dbReference type="InterPro" id="IPR040256">
    <property type="entry name" value="At4g02000-like"/>
</dbReference>
<feature type="domain" description="DUF4283" evidence="2">
    <location>
        <begin position="314"/>
        <end position="391"/>
    </location>
</feature>
<reference evidence="3" key="1">
    <citation type="submission" date="2021-01" db="EMBL/GenBank/DDBJ databases">
        <authorList>
            <consortium name="Genoscope - CEA"/>
            <person name="William W."/>
        </authorList>
    </citation>
    <scope>NUCLEOTIDE SEQUENCE</scope>
</reference>
<feature type="compositionally biased region" description="Polar residues" evidence="1">
    <location>
        <begin position="123"/>
        <end position="138"/>
    </location>
</feature>
<feature type="compositionally biased region" description="Basic and acidic residues" evidence="1">
    <location>
        <begin position="538"/>
        <end position="547"/>
    </location>
</feature>
<feature type="region of interest" description="Disordered" evidence="1">
    <location>
        <begin position="532"/>
        <end position="589"/>
    </location>
</feature>
<feature type="compositionally biased region" description="Basic residues" evidence="1">
    <location>
        <begin position="668"/>
        <end position="683"/>
    </location>
</feature>
<dbReference type="AlphaFoldDB" id="A0A816R6E0"/>
<sequence>MESGNEAPPPSSSPKNKSSSVLVFDALSQTASSAFSSSTMSSLTLTESTLASPALVNSLISSSSSALTDKTTESSSFANSMTSSSVLSLSALASSTNSSISLSQTLDVTDSTSKPAQVQALISNQGLGTDQNCDSTTPLKVPDSSVGPESSIISESNVTLASSHQDDCNVLNSSETMSSEIATQAPAKFVPTLGAWAKPLLFKPPATPPEPSTPRDYDPAIVGNQLAALWPSLNDELLNKKPNSNRPTRTFQPPIEKLPPPELKADGKLRFPWAARLNPQSRNLYRAATPTYRLDGTPQISIPSKVLKLGPENKDEYIIGKFHRCSLPPGGLIHAVANRIWGRSCKISCKKIGESSYMFHIPHEPTRHWVIQRGVWHIDDCLLFVLPWTPEDSFKITELSTLPVWATLKNIPDCCYSRLGISHVASGLGEPILTHKPRLDPTTMGDAKVLVEMELDRDCDIPVVDIDVILQNGNASTTPSPPVHPQVNANLVTSTAVSDTLVIQNQNLSNDLDDQALILPSQQPDVVNVQAITSGPSDHSHFQHETENSLFGTSSPSSSHSQQEKSATPPKSVSTLSTLVDSQSTPTDTQIMESFPSAIINNEALETSVVGPLTTPPIHCAFESPSRFTVLGDVDEVETEPSSSFNLTRGGRESKPPIKYQSLEWKTVRGRGKRGRRGRSSSH</sequence>
<evidence type="ECO:0000259" key="2">
    <source>
        <dbReference type="Pfam" id="PF14111"/>
    </source>
</evidence>
<organism evidence="3">
    <name type="scientific">Brassica napus</name>
    <name type="common">Rape</name>
    <dbReference type="NCBI Taxonomy" id="3708"/>
    <lineage>
        <taxon>Eukaryota</taxon>
        <taxon>Viridiplantae</taxon>
        <taxon>Streptophyta</taxon>
        <taxon>Embryophyta</taxon>
        <taxon>Tracheophyta</taxon>
        <taxon>Spermatophyta</taxon>
        <taxon>Magnoliopsida</taxon>
        <taxon>eudicotyledons</taxon>
        <taxon>Gunneridae</taxon>
        <taxon>Pentapetalae</taxon>
        <taxon>rosids</taxon>
        <taxon>malvids</taxon>
        <taxon>Brassicales</taxon>
        <taxon>Brassicaceae</taxon>
        <taxon>Brassiceae</taxon>
        <taxon>Brassica</taxon>
    </lineage>
</organism>
<dbReference type="InterPro" id="IPR025558">
    <property type="entry name" value="DUF4283"/>
</dbReference>
<accession>A0A816R6E0</accession>
<feature type="region of interest" description="Disordered" evidence="1">
    <location>
        <begin position="238"/>
        <end position="262"/>
    </location>
</feature>
<dbReference type="Pfam" id="PF14111">
    <property type="entry name" value="DUF4283"/>
    <property type="match status" value="1"/>
</dbReference>
<dbReference type="PANTHER" id="PTHR31286">
    <property type="entry name" value="GLYCINE-RICH CELL WALL STRUCTURAL PROTEIN 1.8-LIKE"/>
    <property type="match status" value="1"/>
</dbReference>
<proteinExistence type="predicted"/>
<feature type="compositionally biased region" description="Polar residues" evidence="1">
    <location>
        <begin position="569"/>
        <end position="589"/>
    </location>
</feature>
<evidence type="ECO:0000256" key="1">
    <source>
        <dbReference type="SAM" id="MobiDB-lite"/>
    </source>
</evidence>
<dbReference type="PANTHER" id="PTHR31286:SF78">
    <property type="entry name" value="CCHC-TYPE DOMAIN-CONTAINING PROTEIN"/>
    <property type="match status" value="1"/>
</dbReference>
<dbReference type="EMBL" id="HG994365">
    <property type="protein sequence ID" value="CAF2067205.1"/>
    <property type="molecule type" value="Genomic_DNA"/>
</dbReference>
<dbReference type="Proteomes" id="UP001295469">
    <property type="component" value="Chromosome C01"/>
</dbReference>
<feature type="compositionally biased region" description="Polar residues" evidence="1">
    <location>
        <begin position="241"/>
        <end position="251"/>
    </location>
</feature>
<feature type="compositionally biased region" description="Low complexity" evidence="1">
    <location>
        <begin position="548"/>
        <end position="567"/>
    </location>
</feature>
<evidence type="ECO:0000313" key="3">
    <source>
        <dbReference type="EMBL" id="CAF2067205.1"/>
    </source>
</evidence>